<keyword evidence="2" id="KW-0238">DNA-binding</keyword>
<keyword evidence="3" id="KW-0804">Transcription</keyword>
<evidence type="ECO:0000256" key="2">
    <source>
        <dbReference type="ARBA" id="ARBA00023125"/>
    </source>
</evidence>
<evidence type="ECO:0000313" key="6">
    <source>
        <dbReference type="Proteomes" id="UP000184074"/>
    </source>
</evidence>
<dbReference type="GO" id="GO:0003700">
    <property type="term" value="F:DNA-binding transcription factor activity"/>
    <property type="evidence" value="ECO:0007669"/>
    <property type="project" value="TreeGrafter"/>
</dbReference>
<dbReference type="GO" id="GO:0000976">
    <property type="term" value="F:transcription cis-regulatory region binding"/>
    <property type="evidence" value="ECO:0007669"/>
    <property type="project" value="TreeGrafter"/>
</dbReference>
<dbReference type="InterPro" id="IPR000843">
    <property type="entry name" value="HTH_LacI"/>
</dbReference>
<name>A0A1M5MII8_9RHOB</name>
<dbReference type="SMART" id="SM00354">
    <property type="entry name" value="HTH_LACI"/>
    <property type="match status" value="1"/>
</dbReference>
<dbReference type="Pfam" id="PF00356">
    <property type="entry name" value="LacI"/>
    <property type="match status" value="1"/>
</dbReference>
<organism evidence="5 6">
    <name type="scientific">Cognatiyoonia sediminum</name>
    <dbReference type="NCBI Taxonomy" id="1508389"/>
    <lineage>
        <taxon>Bacteria</taxon>
        <taxon>Pseudomonadati</taxon>
        <taxon>Pseudomonadota</taxon>
        <taxon>Alphaproteobacteria</taxon>
        <taxon>Rhodobacterales</taxon>
        <taxon>Paracoccaceae</taxon>
        <taxon>Cognatiyoonia</taxon>
    </lineage>
</organism>
<dbReference type="PANTHER" id="PTHR30146">
    <property type="entry name" value="LACI-RELATED TRANSCRIPTIONAL REPRESSOR"/>
    <property type="match status" value="1"/>
</dbReference>
<evidence type="ECO:0000256" key="3">
    <source>
        <dbReference type="ARBA" id="ARBA00023163"/>
    </source>
</evidence>
<feature type="domain" description="HTH lacI-type" evidence="4">
    <location>
        <begin position="17"/>
        <end position="71"/>
    </location>
</feature>
<dbReference type="EMBL" id="FQXB01000001">
    <property type="protein sequence ID" value="SHG77244.1"/>
    <property type="molecule type" value="Genomic_DNA"/>
</dbReference>
<reference evidence="5 6" key="1">
    <citation type="submission" date="2016-11" db="EMBL/GenBank/DDBJ databases">
        <authorList>
            <person name="Jaros S."/>
            <person name="Januszkiewicz K."/>
            <person name="Wedrychowicz H."/>
        </authorList>
    </citation>
    <scope>NUCLEOTIDE SEQUENCE [LARGE SCALE GENOMIC DNA]</scope>
    <source>
        <strain evidence="5 6">DSM 28715</strain>
    </source>
</reference>
<dbReference type="PANTHER" id="PTHR30146:SF109">
    <property type="entry name" value="HTH-TYPE TRANSCRIPTIONAL REGULATOR GALS"/>
    <property type="match status" value="1"/>
</dbReference>
<dbReference type="Pfam" id="PF13377">
    <property type="entry name" value="Peripla_BP_3"/>
    <property type="match status" value="1"/>
</dbReference>
<dbReference type="CDD" id="cd01392">
    <property type="entry name" value="HTH_LacI"/>
    <property type="match status" value="1"/>
</dbReference>
<evidence type="ECO:0000313" key="5">
    <source>
        <dbReference type="EMBL" id="SHG77244.1"/>
    </source>
</evidence>
<protein>
    <submittedName>
        <fullName evidence="5">Transcriptional regulator, LacI family</fullName>
    </submittedName>
</protein>
<dbReference type="Proteomes" id="UP000184074">
    <property type="component" value="Unassembled WGS sequence"/>
</dbReference>
<keyword evidence="6" id="KW-1185">Reference proteome</keyword>
<dbReference type="InterPro" id="IPR028082">
    <property type="entry name" value="Peripla_BP_I"/>
</dbReference>
<dbReference type="SUPFAM" id="SSF47413">
    <property type="entry name" value="lambda repressor-like DNA-binding domains"/>
    <property type="match status" value="1"/>
</dbReference>
<dbReference type="AlphaFoldDB" id="A0A1M5MII8"/>
<proteinExistence type="predicted"/>
<dbReference type="InterPro" id="IPR046335">
    <property type="entry name" value="LacI/GalR-like_sensor"/>
</dbReference>
<dbReference type="PROSITE" id="PS50932">
    <property type="entry name" value="HTH_LACI_2"/>
    <property type="match status" value="1"/>
</dbReference>
<keyword evidence="1" id="KW-0805">Transcription regulation</keyword>
<accession>A0A1M5MII8</accession>
<dbReference type="Gene3D" id="1.10.260.40">
    <property type="entry name" value="lambda repressor-like DNA-binding domains"/>
    <property type="match status" value="1"/>
</dbReference>
<evidence type="ECO:0000259" key="4">
    <source>
        <dbReference type="PROSITE" id="PS50932"/>
    </source>
</evidence>
<sequence length="358" mass="39419">MPGIAKRITVLKALWTMNLKELSETLGLSQTTVSRALNGYPEVSEATRTRVEMAARKFNYSPSSRAKGLATGKALAIGHVIPTRSKHEMVNPVFGDFIAGAGEIYAQNGYEMILSIVNADASEETVYRGLQSRRAVDGVVVHGPRMADDRIPLLNEIGLPFVVHGRASEISEPYEWLDVNNKHAFERATQFLIDLGHRRIALINGLEVMDFARRRRLGYEAALNSEDLDIDESLIFSEEMTEEYGYETTRTILDRSDAPTAVVASSMIIALGVRRAIEERGLVMGKDLSIVTHDDMLSYLQNGGDVPIFTATRSSVREAGRKAAEMLLQKISNPTTPPQNILFEAELTVGRSTGPAPN</sequence>
<dbReference type="InterPro" id="IPR010982">
    <property type="entry name" value="Lambda_DNA-bd_dom_sf"/>
</dbReference>
<evidence type="ECO:0000256" key="1">
    <source>
        <dbReference type="ARBA" id="ARBA00023015"/>
    </source>
</evidence>
<dbReference type="Gene3D" id="3.40.50.2300">
    <property type="match status" value="2"/>
</dbReference>
<gene>
    <name evidence="5" type="ORF">SAMN05444003_0854</name>
</gene>
<dbReference type="SUPFAM" id="SSF53822">
    <property type="entry name" value="Periplasmic binding protein-like I"/>
    <property type="match status" value="1"/>
</dbReference>
<dbReference type="CDD" id="cd20010">
    <property type="entry name" value="PBP1_AglR-like"/>
    <property type="match status" value="1"/>
</dbReference>
<dbReference type="STRING" id="1508389.SAMN05444003_0854"/>